<dbReference type="CDD" id="cd04301">
    <property type="entry name" value="NAT_SF"/>
    <property type="match status" value="1"/>
</dbReference>
<evidence type="ECO:0000259" key="1">
    <source>
        <dbReference type="PROSITE" id="PS51186"/>
    </source>
</evidence>
<organism evidence="2 3">
    <name type="scientific">Pseudoalteromonas piscicida</name>
    <dbReference type="NCBI Taxonomy" id="43662"/>
    <lineage>
        <taxon>Bacteria</taxon>
        <taxon>Pseudomonadati</taxon>
        <taxon>Pseudomonadota</taxon>
        <taxon>Gammaproteobacteria</taxon>
        <taxon>Alteromonadales</taxon>
        <taxon>Pseudoalteromonadaceae</taxon>
        <taxon>Pseudoalteromonas</taxon>
    </lineage>
</organism>
<dbReference type="Gene3D" id="3.40.630.30">
    <property type="match status" value="1"/>
</dbReference>
<comment type="caution">
    <text evidence="2">The sequence shown here is derived from an EMBL/GenBank/DDBJ whole genome shotgun (WGS) entry which is preliminary data.</text>
</comment>
<reference evidence="3" key="1">
    <citation type="journal article" date="2019" name="Genome Announc.">
        <title>Draft Genome Sequence of Pseudoalteromonas piscicida Strain 36Y ROTHPW, an Hypersaline Seawater Isolate from the South Coast of Sonora, Mexico.</title>
        <authorList>
            <person name="Sanchez-Diaz R."/>
            <person name="Molina-Garza Z.J."/>
            <person name="Cruz-Suarez L.E."/>
            <person name="Selvin J."/>
            <person name="Kiran G.S."/>
            <person name="Ibarra-Gamez J.C."/>
            <person name="Gomez-Gil B."/>
            <person name="Galaviz-Silva L."/>
        </authorList>
    </citation>
    <scope>NUCLEOTIDE SEQUENCE [LARGE SCALE GENOMIC DNA]</scope>
    <source>
        <strain evidence="3">36Y_RITHPW</strain>
    </source>
</reference>
<accession>A0A2A5JVG9</accession>
<dbReference type="GO" id="GO:0016747">
    <property type="term" value="F:acyltransferase activity, transferring groups other than amino-acyl groups"/>
    <property type="evidence" value="ECO:0007669"/>
    <property type="project" value="InterPro"/>
</dbReference>
<dbReference type="OrthoDB" id="9796171at2"/>
<keyword evidence="3" id="KW-1185">Reference proteome</keyword>
<dbReference type="Pfam" id="PF13673">
    <property type="entry name" value="Acetyltransf_10"/>
    <property type="match status" value="1"/>
</dbReference>
<dbReference type="SUPFAM" id="SSF55729">
    <property type="entry name" value="Acyl-CoA N-acyltransferases (Nat)"/>
    <property type="match status" value="1"/>
</dbReference>
<proteinExistence type="predicted"/>
<dbReference type="RefSeq" id="WP_099640503.1">
    <property type="nucleotide sequence ID" value="NZ_NKHF01000008.1"/>
</dbReference>
<dbReference type="EMBL" id="NKHF01000008">
    <property type="protein sequence ID" value="PCK33329.1"/>
    <property type="molecule type" value="Genomic_DNA"/>
</dbReference>
<dbReference type="AlphaFoldDB" id="A0A2A5JVG9"/>
<evidence type="ECO:0000313" key="3">
    <source>
        <dbReference type="Proteomes" id="UP000228621"/>
    </source>
</evidence>
<evidence type="ECO:0000313" key="2">
    <source>
        <dbReference type="EMBL" id="PCK33329.1"/>
    </source>
</evidence>
<dbReference type="Proteomes" id="UP000228621">
    <property type="component" value="Unassembled WGS sequence"/>
</dbReference>
<sequence length="155" mass="17754">MNWQLKDYDALSKDELFAILKLRVDVFVVEQACPYPEVDDIDRAEDTQHLFLQQDTEIVAYARCYRKSDDVASIGRVIVSPKLRGKGIAHELMTRAITCCESKIPHQRLIISAQCYLDKFYSSLGFIKQGEEYLEDGIPHQDMLLAKSNTTLPQI</sequence>
<dbReference type="InterPro" id="IPR000182">
    <property type="entry name" value="GNAT_dom"/>
</dbReference>
<name>A0A2A5JVG9_PSEO7</name>
<keyword evidence="2" id="KW-0808">Transferase</keyword>
<dbReference type="InterPro" id="IPR016181">
    <property type="entry name" value="Acyl_CoA_acyltransferase"/>
</dbReference>
<protein>
    <submittedName>
        <fullName evidence="2">GNAT family N-acetyltransferase</fullName>
    </submittedName>
</protein>
<feature type="domain" description="N-acetyltransferase" evidence="1">
    <location>
        <begin position="6"/>
        <end position="150"/>
    </location>
</feature>
<dbReference type="PROSITE" id="PS51186">
    <property type="entry name" value="GNAT"/>
    <property type="match status" value="1"/>
</dbReference>
<gene>
    <name evidence="2" type="ORF">CEX98_02200</name>
</gene>